<evidence type="ECO:0000313" key="2">
    <source>
        <dbReference type="Proteomes" id="UP000078316"/>
    </source>
</evidence>
<reference evidence="1 2" key="1">
    <citation type="submission" date="2016-04" db="EMBL/GenBank/DDBJ databases">
        <authorList>
            <person name="Evans L.H."/>
            <person name="Alamgir A."/>
            <person name="Owens N."/>
            <person name="Weber N.D."/>
            <person name="Virtaneva K."/>
            <person name="Barbian K."/>
            <person name="Babar A."/>
            <person name="Rosenke K."/>
        </authorList>
    </citation>
    <scope>NUCLEOTIDE SEQUENCE [LARGE SCALE GENOMIC DNA]</scope>
    <source>
        <strain evidence="1 2">PMB02</strain>
    </source>
</reference>
<accession>A0A179S8I2</accession>
<dbReference type="Proteomes" id="UP000078316">
    <property type="component" value="Unassembled WGS sequence"/>
</dbReference>
<evidence type="ECO:0000313" key="1">
    <source>
        <dbReference type="EMBL" id="OAS23956.1"/>
    </source>
</evidence>
<sequence length="80" mass="8550">MLDAAPVLDDLAAAAARIQSMWESGRCCSLVGRGLRARVLRVSRLVQAGRMAADEARRIADEAENVATSFGPLPTLPLED</sequence>
<protein>
    <submittedName>
        <fullName evidence="1">Uncharacterized protein</fullName>
    </submittedName>
</protein>
<gene>
    <name evidence="1" type="ORF">A5481_16040</name>
</gene>
<dbReference type="EMBL" id="LWHQ01000028">
    <property type="protein sequence ID" value="OAS23956.1"/>
    <property type="molecule type" value="Genomic_DNA"/>
</dbReference>
<dbReference type="STRING" id="427683.A5481_16040"/>
<name>A0A179S8I2_9HYPH</name>
<proteinExistence type="predicted"/>
<dbReference type="AlphaFoldDB" id="A0A179S8I2"/>
<organism evidence="1 2">
    <name type="scientific">Methylobacterium platani</name>
    <dbReference type="NCBI Taxonomy" id="427683"/>
    <lineage>
        <taxon>Bacteria</taxon>
        <taxon>Pseudomonadati</taxon>
        <taxon>Pseudomonadota</taxon>
        <taxon>Alphaproteobacteria</taxon>
        <taxon>Hyphomicrobiales</taxon>
        <taxon>Methylobacteriaceae</taxon>
        <taxon>Methylobacterium</taxon>
    </lineage>
</organism>
<comment type="caution">
    <text evidence="1">The sequence shown here is derived from an EMBL/GenBank/DDBJ whole genome shotgun (WGS) entry which is preliminary data.</text>
</comment>
<dbReference type="RefSeq" id="WP_048437417.1">
    <property type="nucleotide sequence ID" value="NZ_LWHQ01000028.1"/>
</dbReference>